<dbReference type="InterPro" id="IPR013611">
    <property type="entry name" value="Transp-assoc_OB_typ2"/>
</dbReference>
<dbReference type="GO" id="GO:0005524">
    <property type="term" value="F:ATP binding"/>
    <property type="evidence" value="ECO:0007669"/>
    <property type="project" value="UniProtKB-KW"/>
</dbReference>
<dbReference type="GO" id="GO:0016887">
    <property type="term" value="F:ATP hydrolysis activity"/>
    <property type="evidence" value="ECO:0007669"/>
    <property type="project" value="InterPro"/>
</dbReference>
<keyword evidence="17" id="KW-1185">Reference proteome</keyword>
<dbReference type="InterPro" id="IPR050093">
    <property type="entry name" value="ABC_SmlMolc_Importer"/>
</dbReference>
<evidence type="ECO:0000256" key="12">
    <source>
        <dbReference type="ARBA" id="ARBA00041133"/>
    </source>
</evidence>
<dbReference type="InterPro" id="IPR008995">
    <property type="entry name" value="Mo/tungstate-bd_C_term_dom"/>
</dbReference>
<keyword evidence="2" id="KW-0813">Transport</keyword>
<evidence type="ECO:0000256" key="11">
    <source>
        <dbReference type="ARBA" id="ARBA00039025"/>
    </source>
</evidence>
<dbReference type="AlphaFoldDB" id="A0A3N6M8P7"/>
<dbReference type="InterPro" id="IPR005893">
    <property type="entry name" value="PotA-like"/>
</dbReference>
<keyword evidence="7" id="KW-1278">Translocase</keyword>
<organism evidence="16 17">
    <name type="scientific">Natrarchaeobius chitinivorans</name>
    <dbReference type="NCBI Taxonomy" id="1679083"/>
    <lineage>
        <taxon>Archaea</taxon>
        <taxon>Methanobacteriati</taxon>
        <taxon>Methanobacteriota</taxon>
        <taxon>Stenosarchaea group</taxon>
        <taxon>Halobacteria</taxon>
        <taxon>Halobacteriales</taxon>
        <taxon>Natrialbaceae</taxon>
        <taxon>Natrarchaeobius</taxon>
    </lineage>
</organism>
<keyword evidence="4" id="KW-0500">Molybdenum</keyword>
<evidence type="ECO:0000256" key="5">
    <source>
        <dbReference type="ARBA" id="ARBA00022741"/>
    </source>
</evidence>
<evidence type="ECO:0000256" key="4">
    <source>
        <dbReference type="ARBA" id="ARBA00022505"/>
    </source>
</evidence>
<evidence type="ECO:0000313" key="17">
    <source>
        <dbReference type="Proteomes" id="UP000281431"/>
    </source>
</evidence>
<dbReference type="SUPFAM" id="SSF52540">
    <property type="entry name" value="P-loop containing nucleoside triphosphate hydrolases"/>
    <property type="match status" value="1"/>
</dbReference>
<comment type="function">
    <text evidence="14">Part of the ABC transporter complex WtpABC involved in molybdate/tungstate import. Responsible for energy coupling to the transport system.</text>
</comment>
<dbReference type="SMART" id="SM00382">
    <property type="entry name" value="AAA"/>
    <property type="match status" value="1"/>
</dbReference>
<dbReference type="EMBL" id="REFZ01000007">
    <property type="protein sequence ID" value="RQH00094.1"/>
    <property type="molecule type" value="Genomic_DNA"/>
</dbReference>
<sequence length="354" mass="39173">MTNRIRYENVSKYYGDVCAVEDVSLTVREGEFLAVIGPSGAGKTTILRMLAGFEKPSGGEIFLGEREITQLPPHKRDTGMVFQDYALFPHMSVRENIAFGLKNEGLPKDEIEDRITEVLEMVDLPGFEDRKTTNLSGGQQQRVATARALAIEPDVLLMDEPLGALDKKLRDQLEVKVIRLQKELGITTMYVTHNQEEALKMADRVAVMNQGTIEQIDPPEKIYHEPATEFVADFIGDTNFIEGSVVKENGSSIVESDGTKIKANSTSVSDDAHIFVRPERMTIESEDYEGPGNAVPATIDEVIFVGSKTQYYVTALDSEFVIEIQNDGPTANSFTEGEEVTVVWDEDDVGIVEG</sequence>
<evidence type="ECO:0000256" key="9">
    <source>
        <dbReference type="ARBA" id="ARBA00038307"/>
    </source>
</evidence>
<comment type="similarity">
    <text evidence="9">Belongs to the ABC transporter superfamily. Sulfate/tungstate importer (TC 3.A.1.6) family.</text>
</comment>
<evidence type="ECO:0000256" key="13">
    <source>
        <dbReference type="ARBA" id="ARBA00047936"/>
    </source>
</evidence>
<evidence type="ECO:0000259" key="15">
    <source>
        <dbReference type="PROSITE" id="PS50893"/>
    </source>
</evidence>
<evidence type="ECO:0000256" key="6">
    <source>
        <dbReference type="ARBA" id="ARBA00022840"/>
    </source>
</evidence>
<evidence type="ECO:0000256" key="14">
    <source>
        <dbReference type="ARBA" id="ARBA00057369"/>
    </source>
</evidence>
<keyword evidence="6 16" id="KW-0067">ATP-binding</keyword>
<dbReference type="InterPro" id="IPR003439">
    <property type="entry name" value="ABC_transporter-like_ATP-bd"/>
</dbReference>
<dbReference type="Pfam" id="PF00005">
    <property type="entry name" value="ABC_tran"/>
    <property type="match status" value="1"/>
</dbReference>
<dbReference type="Pfam" id="PF08402">
    <property type="entry name" value="TOBE_2"/>
    <property type="match status" value="1"/>
</dbReference>
<keyword evidence="3" id="KW-1003">Cell membrane</keyword>
<reference evidence="16 17" key="1">
    <citation type="submission" date="2018-10" db="EMBL/GenBank/DDBJ databases">
        <title>Natrarchaeobius chitinivorans gen. nov., sp. nov., and Natrarchaeobius haloalkaliphilus sp. nov., alkaliphilic, chitin-utilizing haloarchaea from hypersaline alkaline lakes.</title>
        <authorList>
            <person name="Sorokin D.Y."/>
            <person name="Elcheninov A.G."/>
            <person name="Kostrikina N.A."/>
            <person name="Bale N.J."/>
            <person name="Sinninghe Damste J.S."/>
            <person name="Khijniak T.V."/>
            <person name="Kublanov I.V."/>
            <person name="Toshchakov S.V."/>
        </authorList>
    </citation>
    <scope>NUCLEOTIDE SEQUENCE [LARGE SCALE GENOMIC DNA]</scope>
    <source>
        <strain evidence="16 17">AArcht7</strain>
    </source>
</reference>
<dbReference type="PANTHER" id="PTHR42781">
    <property type="entry name" value="SPERMIDINE/PUTRESCINE IMPORT ATP-BINDING PROTEIN POTA"/>
    <property type="match status" value="1"/>
</dbReference>
<gene>
    <name evidence="16" type="ORF">EA472_12870</name>
</gene>
<dbReference type="FunFam" id="3.40.50.300:FF:000425">
    <property type="entry name" value="Probable ABC transporter, ATP-binding subunit"/>
    <property type="match status" value="1"/>
</dbReference>
<dbReference type="GO" id="GO:0043190">
    <property type="term" value="C:ATP-binding cassette (ABC) transporter complex"/>
    <property type="evidence" value="ECO:0007669"/>
    <property type="project" value="InterPro"/>
</dbReference>
<dbReference type="GO" id="GO:1901238">
    <property type="term" value="F:ABC-type tungstate transporter activity"/>
    <property type="evidence" value="ECO:0007669"/>
    <property type="project" value="UniProtKB-EC"/>
</dbReference>
<evidence type="ECO:0000256" key="10">
    <source>
        <dbReference type="ARBA" id="ARBA00038781"/>
    </source>
</evidence>
<proteinExistence type="inferred from homology"/>
<name>A0A3N6M8P7_NATCH</name>
<comment type="subcellular location">
    <subcellularLocation>
        <location evidence="1">Cell membrane</location>
        <topology evidence="1">Peripheral membrane protein</topology>
    </subcellularLocation>
</comment>
<comment type="subunit">
    <text evidence="10">The complex is composed of two ATP-binding proteins (WtpC), two transmembrane proteins (WtpB) and a solute-binding protein (WtpA).</text>
</comment>
<comment type="catalytic activity">
    <reaction evidence="13">
        <text>tungstate(in) + ATP + H2O = tungstate(out) + ADP + phosphate + H(+)</text>
        <dbReference type="Rhea" id="RHEA:35027"/>
        <dbReference type="ChEBI" id="CHEBI:15377"/>
        <dbReference type="ChEBI" id="CHEBI:15378"/>
        <dbReference type="ChEBI" id="CHEBI:30616"/>
        <dbReference type="ChEBI" id="CHEBI:43474"/>
        <dbReference type="ChEBI" id="CHEBI:46502"/>
        <dbReference type="ChEBI" id="CHEBI:456216"/>
        <dbReference type="EC" id="7.3.2.6"/>
    </reaction>
</comment>
<dbReference type="EC" id="7.3.2.6" evidence="11"/>
<dbReference type="PROSITE" id="PS50893">
    <property type="entry name" value="ABC_TRANSPORTER_2"/>
    <property type="match status" value="1"/>
</dbReference>
<dbReference type="NCBIfam" id="TIGR01187">
    <property type="entry name" value="potA"/>
    <property type="match status" value="1"/>
</dbReference>
<dbReference type="SUPFAM" id="SSF50331">
    <property type="entry name" value="MOP-like"/>
    <property type="match status" value="1"/>
</dbReference>
<keyword evidence="8" id="KW-0472">Membrane</keyword>
<evidence type="ECO:0000256" key="1">
    <source>
        <dbReference type="ARBA" id="ARBA00004202"/>
    </source>
</evidence>
<dbReference type="PANTHER" id="PTHR42781:SF4">
    <property type="entry name" value="SPERMIDINE_PUTRESCINE IMPORT ATP-BINDING PROTEIN POTA"/>
    <property type="match status" value="1"/>
</dbReference>
<feature type="domain" description="ABC transporter" evidence="15">
    <location>
        <begin position="5"/>
        <end position="235"/>
    </location>
</feature>
<evidence type="ECO:0000313" key="16">
    <source>
        <dbReference type="EMBL" id="RQH00094.1"/>
    </source>
</evidence>
<evidence type="ECO:0000256" key="3">
    <source>
        <dbReference type="ARBA" id="ARBA00022475"/>
    </source>
</evidence>
<dbReference type="InterPro" id="IPR003593">
    <property type="entry name" value="AAA+_ATPase"/>
</dbReference>
<evidence type="ECO:0000256" key="7">
    <source>
        <dbReference type="ARBA" id="ARBA00022967"/>
    </source>
</evidence>
<evidence type="ECO:0000256" key="8">
    <source>
        <dbReference type="ARBA" id="ARBA00023136"/>
    </source>
</evidence>
<keyword evidence="5" id="KW-0547">Nucleotide-binding</keyword>
<dbReference type="Proteomes" id="UP000281431">
    <property type="component" value="Unassembled WGS sequence"/>
</dbReference>
<comment type="caution">
    <text evidence="16">The sequence shown here is derived from an EMBL/GenBank/DDBJ whole genome shotgun (WGS) entry which is preliminary data.</text>
</comment>
<dbReference type="GO" id="GO:0015417">
    <property type="term" value="F:ABC-type polyamine transporter activity"/>
    <property type="evidence" value="ECO:0007669"/>
    <property type="project" value="InterPro"/>
</dbReference>
<evidence type="ECO:0000256" key="2">
    <source>
        <dbReference type="ARBA" id="ARBA00022448"/>
    </source>
</evidence>
<protein>
    <recommendedName>
        <fullName evidence="12">Molybdate/tungstate import ATP-binding protein WtpC</fullName>
        <ecNumber evidence="11">7.3.2.6</ecNumber>
    </recommendedName>
</protein>
<dbReference type="Gene3D" id="2.40.50.100">
    <property type="match status" value="1"/>
</dbReference>
<dbReference type="Gene3D" id="3.40.50.300">
    <property type="entry name" value="P-loop containing nucleotide triphosphate hydrolases"/>
    <property type="match status" value="1"/>
</dbReference>
<accession>A0A3N6M8P7</accession>
<dbReference type="InterPro" id="IPR027417">
    <property type="entry name" value="P-loop_NTPase"/>
</dbReference>